<evidence type="ECO:0000256" key="2">
    <source>
        <dbReference type="ARBA" id="ARBA00004496"/>
    </source>
</evidence>
<reference evidence="16 17" key="1">
    <citation type="journal article" date="2013" name="PLoS Genet.">
        <title>The genome and development-dependent transcriptomes of Pyronema confluens: a window into fungal evolution.</title>
        <authorList>
            <person name="Traeger S."/>
            <person name="Altegoer F."/>
            <person name="Freitag M."/>
            <person name="Gabaldon T."/>
            <person name="Kempken F."/>
            <person name="Kumar A."/>
            <person name="Marcet-Houben M."/>
            <person name="Poggeler S."/>
            <person name="Stajich J.E."/>
            <person name="Nowrousian M."/>
        </authorList>
    </citation>
    <scope>NUCLEOTIDE SEQUENCE [LARGE SCALE GENOMIC DNA]</scope>
    <source>
        <strain evidence="17">CBS 100304</strain>
        <tissue evidence="16">Vegetative mycelium</tissue>
    </source>
</reference>
<name>U4LMH8_PYROM</name>
<dbReference type="eggNOG" id="KOG2831">
    <property type="taxonomic scope" value="Eukaryota"/>
</dbReference>
<dbReference type="NCBIfam" id="TIGR03455">
    <property type="entry name" value="HisG_C-term"/>
    <property type="match status" value="1"/>
</dbReference>
<dbReference type="HAMAP" id="MF_00079">
    <property type="entry name" value="HisG_Long"/>
    <property type="match status" value="1"/>
</dbReference>
<evidence type="ECO:0000256" key="10">
    <source>
        <dbReference type="ARBA" id="ARBA00022679"/>
    </source>
</evidence>
<dbReference type="InterPro" id="IPR001348">
    <property type="entry name" value="ATP_PRibTrfase_HisG"/>
</dbReference>
<dbReference type="PROSITE" id="PS01316">
    <property type="entry name" value="ATP_P_PHORIBOSYLTR"/>
    <property type="match status" value="1"/>
</dbReference>
<dbReference type="EMBL" id="HF935442">
    <property type="protein sequence ID" value="CCX30550.1"/>
    <property type="molecule type" value="Genomic_DNA"/>
</dbReference>
<keyword evidence="17" id="KW-1185">Reference proteome</keyword>
<evidence type="ECO:0000259" key="15">
    <source>
        <dbReference type="Pfam" id="PF08029"/>
    </source>
</evidence>
<dbReference type="AlphaFoldDB" id="U4LMH8"/>
<dbReference type="GO" id="GO:0005737">
    <property type="term" value="C:cytoplasm"/>
    <property type="evidence" value="ECO:0007669"/>
    <property type="project" value="UniProtKB-SubCell"/>
</dbReference>
<evidence type="ECO:0000256" key="3">
    <source>
        <dbReference type="ARBA" id="ARBA00004667"/>
    </source>
</evidence>
<dbReference type="STRING" id="1076935.U4LMH8"/>
<dbReference type="GO" id="GO:0000105">
    <property type="term" value="P:L-histidine biosynthetic process"/>
    <property type="evidence" value="ECO:0007669"/>
    <property type="project" value="UniProtKB-UniPathway"/>
</dbReference>
<dbReference type="PANTHER" id="PTHR21403">
    <property type="entry name" value="ATP PHOSPHORIBOSYLTRANSFERASE ATP-PRTASE"/>
    <property type="match status" value="1"/>
</dbReference>
<dbReference type="SUPFAM" id="SSF54913">
    <property type="entry name" value="GlnB-like"/>
    <property type="match status" value="1"/>
</dbReference>
<comment type="similarity">
    <text evidence="4">Belongs to the ATP phosphoribosyltransferase family.</text>
</comment>
<evidence type="ECO:0000259" key="14">
    <source>
        <dbReference type="Pfam" id="PF01634"/>
    </source>
</evidence>
<dbReference type="OrthoDB" id="2574at2759"/>
<keyword evidence="12" id="KW-0067">ATP-binding</keyword>
<evidence type="ECO:0000313" key="16">
    <source>
        <dbReference type="EMBL" id="CCX30550.1"/>
    </source>
</evidence>
<dbReference type="InterPro" id="IPR018198">
    <property type="entry name" value="ATP_PRibTrfase_CS"/>
</dbReference>
<evidence type="ECO:0000256" key="9">
    <source>
        <dbReference type="ARBA" id="ARBA00022676"/>
    </source>
</evidence>
<evidence type="ECO:0000313" key="17">
    <source>
        <dbReference type="Proteomes" id="UP000018144"/>
    </source>
</evidence>
<comment type="subcellular location">
    <subcellularLocation>
        <location evidence="2">Cytoplasm</location>
    </subcellularLocation>
</comment>
<feature type="domain" description="Histidine biosynthesis HisG C-terminal" evidence="15">
    <location>
        <begin position="266"/>
        <end position="338"/>
    </location>
</feature>
<evidence type="ECO:0000256" key="8">
    <source>
        <dbReference type="ARBA" id="ARBA00022605"/>
    </source>
</evidence>
<dbReference type="UniPathway" id="UPA00031">
    <property type="reaction ID" value="UER00006"/>
</dbReference>
<dbReference type="GO" id="GO:0000287">
    <property type="term" value="F:magnesium ion binding"/>
    <property type="evidence" value="ECO:0007669"/>
    <property type="project" value="InterPro"/>
</dbReference>
<gene>
    <name evidence="16" type="ORF">PCON_08749</name>
</gene>
<keyword evidence="11" id="KW-0547">Nucleotide-binding</keyword>
<dbReference type="FunFam" id="3.30.70.120:FF:000003">
    <property type="entry name" value="ATP phosphoribosyltransferase"/>
    <property type="match status" value="1"/>
</dbReference>
<dbReference type="InterPro" id="IPR020621">
    <property type="entry name" value="ATP-PRT_HisG_long"/>
</dbReference>
<dbReference type="OMA" id="ITAKKYV"/>
<evidence type="ECO:0000256" key="4">
    <source>
        <dbReference type="ARBA" id="ARBA00009372"/>
    </source>
</evidence>
<evidence type="ECO:0000256" key="6">
    <source>
        <dbReference type="ARBA" id="ARBA00020998"/>
    </source>
</evidence>
<organism evidence="16 17">
    <name type="scientific">Pyronema omphalodes (strain CBS 100304)</name>
    <name type="common">Pyronema confluens</name>
    <dbReference type="NCBI Taxonomy" id="1076935"/>
    <lineage>
        <taxon>Eukaryota</taxon>
        <taxon>Fungi</taxon>
        <taxon>Dikarya</taxon>
        <taxon>Ascomycota</taxon>
        <taxon>Pezizomycotina</taxon>
        <taxon>Pezizomycetes</taxon>
        <taxon>Pezizales</taxon>
        <taxon>Pyronemataceae</taxon>
        <taxon>Pyronema</taxon>
    </lineage>
</organism>
<accession>U4LMH8</accession>
<dbReference type="PANTHER" id="PTHR21403:SF8">
    <property type="entry name" value="ATP PHOSPHORIBOSYLTRANSFERASE"/>
    <property type="match status" value="1"/>
</dbReference>
<comment type="pathway">
    <text evidence="3">Amino-acid biosynthesis; L-histidine biosynthesis; L-histidine from 5-phospho-alpha-D-ribose 1-diphosphate: step 1/9.</text>
</comment>
<evidence type="ECO:0000256" key="11">
    <source>
        <dbReference type="ARBA" id="ARBA00022741"/>
    </source>
</evidence>
<evidence type="ECO:0000256" key="12">
    <source>
        <dbReference type="ARBA" id="ARBA00022840"/>
    </source>
</evidence>
<comment type="catalytic activity">
    <reaction evidence="1">
        <text>1-(5-phospho-beta-D-ribosyl)-ATP + diphosphate = 5-phospho-alpha-D-ribose 1-diphosphate + ATP</text>
        <dbReference type="Rhea" id="RHEA:18473"/>
        <dbReference type="ChEBI" id="CHEBI:30616"/>
        <dbReference type="ChEBI" id="CHEBI:33019"/>
        <dbReference type="ChEBI" id="CHEBI:58017"/>
        <dbReference type="ChEBI" id="CHEBI:73183"/>
        <dbReference type="EC" id="2.4.2.17"/>
    </reaction>
</comment>
<sequence length="344" mass="37188">MDLVNQFVPRNNPAVSDAVRVSDLINSLNDRLLFAVPKKGRLHQQCLDLLQGSDIQFHRHSRLDIALCLNLPMALVFLPAADIPRFVGEGRVDLGITGRDMIAEAQVEVEELLDLGFGKCKLQVQVPENGEYDSPEQLVGKNICTSFTGLAGEYFERLERDAGKKQEKSDTLQVGEIKGGARSGSTMGRLATKIKYVGGSVEASCALGVADGIVDLVESGETMKAAGLKAIATILETTAILIKSTHPTNPELIKTIESRIRGVITAKKYVLCTYNVPREKLAAATEITPGKRAPSVTTLDEEGWVAVSAMVEKKAIANAMDNLEKIGATDILVMNIANSRTSRE</sequence>
<dbReference type="InterPro" id="IPR013820">
    <property type="entry name" value="ATP_PRibTrfase_cat"/>
</dbReference>
<evidence type="ECO:0000256" key="13">
    <source>
        <dbReference type="ARBA" id="ARBA00023102"/>
    </source>
</evidence>
<keyword evidence="8" id="KW-0028">Amino-acid biosynthesis</keyword>
<dbReference type="Proteomes" id="UP000018144">
    <property type="component" value="Unassembled WGS sequence"/>
</dbReference>
<dbReference type="Gene3D" id="3.40.190.10">
    <property type="entry name" value="Periplasmic binding protein-like II"/>
    <property type="match status" value="2"/>
</dbReference>
<dbReference type="GO" id="GO:0005524">
    <property type="term" value="F:ATP binding"/>
    <property type="evidence" value="ECO:0007669"/>
    <property type="project" value="UniProtKB-KW"/>
</dbReference>
<dbReference type="Pfam" id="PF08029">
    <property type="entry name" value="HisG_C"/>
    <property type="match status" value="1"/>
</dbReference>
<keyword evidence="7" id="KW-0963">Cytoplasm</keyword>
<keyword evidence="9 16" id="KW-0328">Glycosyltransferase</keyword>
<proteinExistence type="inferred from homology"/>
<evidence type="ECO:0000256" key="1">
    <source>
        <dbReference type="ARBA" id="ARBA00000915"/>
    </source>
</evidence>
<dbReference type="NCBIfam" id="TIGR00070">
    <property type="entry name" value="hisG"/>
    <property type="match status" value="1"/>
</dbReference>
<dbReference type="InterPro" id="IPR015867">
    <property type="entry name" value="N-reg_PII/ATP_PRibTrfase_C"/>
</dbReference>
<keyword evidence="10 16" id="KW-0808">Transferase</keyword>
<dbReference type="Gene3D" id="3.30.70.120">
    <property type="match status" value="1"/>
</dbReference>
<dbReference type="InterPro" id="IPR013115">
    <property type="entry name" value="HisG_C"/>
</dbReference>
<evidence type="ECO:0000256" key="7">
    <source>
        <dbReference type="ARBA" id="ARBA00022490"/>
    </source>
</evidence>
<dbReference type="Pfam" id="PF01634">
    <property type="entry name" value="HisG"/>
    <property type="match status" value="1"/>
</dbReference>
<evidence type="ECO:0000256" key="5">
    <source>
        <dbReference type="ARBA" id="ARBA00011946"/>
    </source>
</evidence>
<protein>
    <recommendedName>
        <fullName evidence="6">ATP phosphoribosyltransferase</fullName>
        <ecNumber evidence="5">2.4.2.17</ecNumber>
    </recommendedName>
</protein>
<dbReference type="FunFam" id="3.40.190.10:FF:000123">
    <property type="entry name" value="HIS1p ATP phosphoribosyltransferase"/>
    <property type="match status" value="1"/>
</dbReference>
<dbReference type="EC" id="2.4.2.17" evidence="5"/>
<dbReference type="InterPro" id="IPR011322">
    <property type="entry name" value="N-reg_PII-like_a/b"/>
</dbReference>
<dbReference type="GO" id="GO:0003879">
    <property type="term" value="F:ATP phosphoribosyltransferase activity"/>
    <property type="evidence" value="ECO:0007669"/>
    <property type="project" value="UniProtKB-EC"/>
</dbReference>
<dbReference type="SUPFAM" id="SSF53850">
    <property type="entry name" value="Periplasmic binding protein-like II"/>
    <property type="match status" value="1"/>
</dbReference>
<keyword evidence="13" id="KW-0368">Histidine biosynthesis</keyword>
<feature type="domain" description="ATP phosphoribosyltransferase catalytic" evidence="14">
    <location>
        <begin position="80"/>
        <end position="262"/>
    </location>
</feature>